<feature type="compositionally biased region" description="Basic and acidic residues" evidence="2">
    <location>
        <begin position="395"/>
        <end position="404"/>
    </location>
</feature>
<evidence type="ECO:0000259" key="3">
    <source>
        <dbReference type="PROSITE" id="PS50128"/>
    </source>
</evidence>
<dbReference type="Gene3D" id="1.10.10.790">
    <property type="entry name" value="Surp module"/>
    <property type="match status" value="2"/>
</dbReference>
<evidence type="ECO:0000256" key="2">
    <source>
        <dbReference type="SAM" id="MobiDB-lite"/>
    </source>
</evidence>
<reference evidence="5" key="2">
    <citation type="submission" date="2025-08" db="UniProtKB">
        <authorList>
            <consortium name="RefSeq"/>
        </authorList>
    </citation>
    <scope>IDENTIFICATION</scope>
    <source>
        <tissue evidence="5">Leaf</tissue>
    </source>
</reference>
<feature type="domain" description="SURP motif" evidence="3">
    <location>
        <begin position="64"/>
        <end position="110"/>
    </location>
</feature>
<dbReference type="Pfam" id="PF01805">
    <property type="entry name" value="Surp"/>
    <property type="match status" value="2"/>
</dbReference>
<dbReference type="PROSITE" id="PS50128">
    <property type="entry name" value="SURP"/>
    <property type="match status" value="2"/>
</dbReference>
<protein>
    <submittedName>
        <fullName evidence="5">Probable splicing factor 3A subunit 1</fullName>
    </submittedName>
</protein>
<dbReference type="InterPro" id="IPR035967">
    <property type="entry name" value="SWAP/Surp_sf"/>
</dbReference>
<dbReference type="InterPro" id="IPR000061">
    <property type="entry name" value="Surp"/>
</dbReference>
<sequence length="439" mass="50212">MMKTITEPAYLSSMMLHYPEIHPLGFNQPTTTTTTQAQPVELRRPRSREYEFFENHITLNELGIIKLTAQFVARYGPRFRRDLMKKVVMNPLFEFLKQTDDDRNNKSRFFNLIEYRYSRVLLPSDQLLRTEDGCTSGVLEFFSKCLQLEKLEDGVEMATVDLHAFVGGLDFFTHMYGASFDYILPQPERLSKFMGSQLCNPQNLQDCCVDDDALEPFLFRPSFRFPAKGITLKELGTIMLTAQFVARYGLYFKRGLRKEVVLNPEFEFMEPTSGSRFCFCSQLVEFYSRVLLPWKRFDADTVLESFFDWVDRFQQEGLDLAMGCLNDFVSSLDCFAAIDGVPIPPPHVSFKLAIPGRACEQSLSPLMQPPPAVSLPEEPEPKTAPPPAVPLPEEAEPKRRKFDDESALAQRAVITRFQGSSTTISVFVPDVGEVVFRKK</sequence>
<keyword evidence="1" id="KW-0507">mRNA processing</keyword>
<reference evidence="4" key="1">
    <citation type="journal article" date="2014" name="Nat. Commun.">
        <title>The emerging biofuel crop Camelina sativa retains a highly undifferentiated hexaploid genome structure.</title>
        <authorList>
            <person name="Kagale S."/>
            <person name="Koh C."/>
            <person name="Nixon J."/>
            <person name="Bollina V."/>
            <person name="Clarke W.E."/>
            <person name="Tuteja R."/>
            <person name="Spillane C."/>
            <person name="Robinson S.J."/>
            <person name="Links M.G."/>
            <person name="Clarke C."/>
            <person name="Higgins E.E."/>
            <person name="Huebert T."/>
            <person name="Sharpe A.G."/>
            <person name="Parkin I.A."/>
        </authorList>
    </citation>
    <scope>NUCLEOTIDE SEQUENCE [LARGE SCALE GENOMIC DNA]</scope>
    <source>
        <strain evidence="4">cv. DH55</strain>
    </source>
</reference>
<evidence type="ECO:0000313" key="5">
    <source>
        <dbReference type="RefSeq" id="XP_010511078.1"/>
    </source>
</evidence>
<feature type="region of interest" description="Disordered" evidence="2">
    <location>
        <begin position="368"/>
        <end position="404"/>
    </location>
</feature>
<name>A0ABM0Z6E9_CAMSA</name>
<evidence type="ECO:0000256" key="1">
    <source>
        <dbReference type="ARBA" id="ARBA00022664"/>
    </source>
</evidence>
<dbReference type="SMART" id="SM00648">
    <property type="entry name" value="SWAP"/>
    <property type="match status" value="2"/>
</dbReference>
<dbReference type="PANTHER" id="PTHR15316">
    <property type="entry name" value="SPLICEOSOME ASSOCIATED PROTEIN 114/SWAP SPLICING FACTOR-RELATED"/>
    <property type="match status" value="1"/>
</dbReference>
<evidence type="ECO:0000313" key="4">
    <source>
        <dbReference type="Proteomes" id="UP000694864"/>
    </source>
</evidence>
<dbReference type="RefSeq" id="XP_010511078.1">
    <property type="nucleotide sequence ID" value="XM_010512776.2"/>
</dbReference>
<dbReference type="InterPro" id="IPR045146">
    <property type="entry name" value="SF3A1"/>
</dbReference>
<keyword evidence="4" id="KW-1185">Reference proteome</keyword>
<dbReference type="GeneID" id="104787235"/>
<gene>
    <name evidence="5" type="primary">LOC104787235</name>
</gene>
<dbReference type="PANTHER" id="PTHR15316:SF1">
    <property type="entry name" value="SPLICING FACTOR 3A SUBUNIT 1"/>
    <property type="match status" value="1"/>
</dbReference>
<dbReference type="SUPFAM" id="SSF109905">
    <property type="entry name" value="Surp module (SWAP domain)"/>
    <property type="match status" value="2"/>
</dbReference>
<proteinExistence type="predicted"/>
<accession>A0ABM0Z6E9</accession>
<feature type="domain" description="SURP motif" evidence="3">
    <location>
        <begin position="237"/>
        <end position="279"/>
    </location>
</feature>
<organism evidence="4 5">
    <name type="scientific">Camelina sativa</name>
    <name type="common">False flax</name>
    <name type="synonym">Myagrum sativum</name>
    <dbReference type="NCBI Taxonomy" id="90675"/>
    <lineage>
        <taxon>Eukaryota</taxon>
        <taxon>Viridiplantae</taxon>
        <taxon>Streptophyta</taxon>
        <taxon>Embryophyta</taxon>
        <taxon>Tracheophyta</taxon>
        <taxon>Spermatophyta</taxon>
        <taxon>Magnoliopsida</taxon>
        <taxon>eudicotyledons</taxon>
        <taxon>Gunneridae</taxon>
        <taxon>Pentapetalae</taxon>
        <taxon>rosids</taxon>
        <taxon>malvids</taxon>
        <taxon>Brassicales</taxon>
        <taxon>Brassicaceae</taxon>
        <taxon>Camelineae</taxon>
        <taxon>Camelina</taxon>
    </lineage>
</organism>
<dbReference type="Proteomes" id="UP000694864">
    <property type="component" value="Chromosome 1"/>
</dbReference>